<comment type="caution">
    <text evidence="2">The sequence shown here is derived from an EMBL/GenBank/DDBJ whole genome shotgun (WGS) entry which is preliminary data.</text>
</comment>
<organism evidence="2 3">
    <name type="scientific">Saguinus oedipus</name>
    <name type="common">Cotton-top tamarin</name>
    <name type="synonym">Oedipomidas oedipus</name>
    <dbReference type="NCBI Taxonomy" id="9490"/>
    <lineage>
        <taxon>Eukaryota</taxon>
        <taxon>Metazoa</taxon>
        <taxon>Chordata</taxon>
        <taxon>Craniata</taxon>
        <taxon>Vertebrata</taxon>
        <taxon>Euteleostomi</taxon>
        <taxon>Mammalia</taxon>
        <taxon>Eutheria</taxon>
        <taxon>Euarchontoglires</taxon>
        <taxon>Primates</taxon>
        <taxon>Haplorrhini</taxon>
        <taxon>Platyrrhini</taxon>
        <taxon>Cebidae</taxon>
        <taxon>Callitrichinae</taxon>
        <taxon>Saguinus</taxon>
    </lineage>
</organism>
<dbReference type="EMBL" id="JASSZA010000008">
    <property type="protein sequence ID" value="KAK2104495.1"/>
    <property type="molecule type" value="Genomic_DNA"/>
</dbReference>
<sequence length="61" mass="6532">MEDTDQRGEEAGLGPLLGEAGDPLERRRVQCGAAPDPQDHSPGRPPSSVLMGIDSSEMMRK</sequence>
<proteinExistence type="predicted"/>
<dbReference type="Proteomes" id="UP001266305">
    <property type="component" value="Unassembled WGS sequence"/>
</dbReference>
<accession>A0ABQ9V5A7</accession>
<gene>
    <name evidence="2" type="ORF">P7K49_018351</name>
</gene>
<feature type="region of interest" description="Disordered" evidence="1">
    <location>
        <begin position="1"/>
        <end position="61"/>
    </location>
</feature>
<evidence type="ECO:0000313" key="2">
    <source>
        <dbReference type="EMBL" id="KAK2104495.1"/>
    </source>
</evidence>
<feature type="compositionally biased region" description="Low complexity" evidence="1">
    <location>
        <begin position="12"/>
        <end position="21"/>
    </location>
</feature>
<keyword evidence="3" id="KW-1185">Reference proteome</keyword>
<reference evidence="2 3" key="1">
    <citation type="submission" date="2023-05" db="EMBL/GenBank/DDBJ databases">
        <title>B98-5 Cell Line De Novo Hybrid Assembly: An Optical Mapping Approach.</title>
        <authorList>
            <person name="Kananen K."/>
            <person name="Auerbach J.A."/>
            <person name="Kautto E."/>
            <person name="Blachly J.S."/>
        </authorList>
    </citation>
    <scope>NUCLEOTIDE SEQUENCE [LARGE SCALE GENOMIC DNA]</scope>
    <source>
        <strain evidence="2">B95-8</strain>
        <tissue evidence="2">Cell line</tissue>
    </source>
</reference>
<evidence type="ECO:0000256" key="1">
    <source>
        <dbReference type="SAM" id="MobiDB-lite"/>
    </source>
</evidence>
<feature type="non-terminal residue" evidence="2">
    <location>
        <position position="61"/>
    </location>
</feature>
<name>A0ABQ9V5A7_SAGOE</name>
<protein>
    <submittedName>
        <fullName evidence="2">Uncharacterized protein</fullName>
    </submittedName>
</protein>
<evidence type="ECO:0000313" key="3">
    <source>
        <dbReference type="Proteomes" id="UP001266305"/>
    </source>
</evidence>
<feature type="compositionally biased region" description="Basic and acidic residues" evidence="1">
    <location>
        <begin position="1"/>
        <end position="10"/>
    </location>
</feature>